<accession>A0ABQ6N4G4</accession>
<feature type="domain" description="ESF1 RRM" evidence="2">
    <location>
        <begin position="174"/>
        <end position="230"/>
    </location>
</feature>
<protein>
    <recommendedName>
        <fullName evidence="2">ESF1 RRM domain-containing protein</fullName>
    </recommendedName>
</protein>
<keyword evidence="4" id="KW-1185">Reference proteome</keyword>
<feature type="compositionally biased region" description="Basic residues" evidence="1">
    <location>
        <begin position="564"/>
        <end position="575"/>
    </location>
</feature>
<feature type="region of interest" description="Disordered" evidence="1">
    <location>
        <begin position="626"/>
        <end position="645"/>
    </location>
</feature>
<dbReference type="PANTHER" id="PTHR12202:SF0">
    <property type="entry name" value="ESF1 HOMOLOG"/>
    <property type="match status" value="1"/>
</dbReference>
<dbReference type="Pfam" id="PF25121">
    <property type="entry name" value="RRM_ESF1"/>
    <property type="match status" value="2"/>
</dbReference>
<dbReference type="InterPro" id="IPR056750">
    <property type="entry name" value="RRM_ESF1"/>
</dbReference>
<feature type="region of interest" description="Disordered" evidence="1">
    <location>
        <begin position="559"/>
        <end position="583"/>
    </location>
</feature>
<feature type="compositionally biased region" description="Basic and acidic residues" evidence="1">
    <location>
        <begin position="408"/>
        <end position="437"/>
    </location>
</feature>
<dbReference type="InterPro" id="IPR039754">
    <property type="entry name" value="Esf1"/>
</dbReference>
<feature type="region of interest" description="Disordered" evidence="1">
    <location>
        <begin position="347"/>
        <end position="538"/>
    </location>
</feature>
<evidence type="ECO:0000313" key="3">
    <source>
        <dbReference type="EMBL" id="GMI39249.1"/>
    </source>
</evidence>
<dbReference type="SUPFAM" id="SSF54928">
    <property type="entry name" value="RNA-binding domain, RBD"/>
    <property type="match status" value="1"/>
</dbReference>
<feature type="region of interest" description="Disordered" evidence="1">
    <location>
        <begin position="1"/>
        <end position="157"/>
    </location>
</feature>
<dbReference type="Proteomes" id="UP001165060">
    <property type="component" value="Unassembled WGS sequence"/>
</dbReference>
<evidence type="ECO:0000259" key="2">
    <source>
        <dbReference type="Pfam" id="PF25121"/>
    </source>
</evidence>
<feature type="compositionally biased region" description="Basic residues" evidence="1">
    <location>
        <begin position="507"/>
        <end position="518"/>
    </location>
</feature>
<feature type="domain" description="ESF1 RRM" evidence="2">
    <location>
        <begin position="232"/>
        <end position="272"/>
    </location>
</feature>
<reference evidence="3 4" key="1">
    <citation type="journal article" date="2023" name="Commun. Biol.">
        <title>Genome analysis of Parmales, the sister group of diatoms, reveals the evolutionary specialization of diatoms from phago-mixotrophs to photoautotrophs.</title>
        <authorList>
            <person name="Ban H."/>
            <person name="Sato S."/>
            <person name="Yoshikawa S."/>
            <person name="Yamada K."/>
            <person name="Nakamura Y."/>
            <person name="Ichinomiya M."/>
            <person name="Sato N."/>
            <person name="Blanc-Mathieu R."/>
            <person name="Endo H."/>
            <person name="Kuwata A."/>
            <person name="Ogata H."/>
        </authorList>
    </citation>
    <scope>NUCLEOTIDE SEQUENCE [LARGE SCALE GENOMIC DNA]</scope>
</reference>
<feature type="compositionally biased region" description="Basic residues" evidence="1">
    <location>
        <begin position="446"/>
        <end position="463"/>
    </location>
</feature>
<evidence type="ECO:0000313" key="4">
    <source>
        <dbReference type="Proteomes" id="UP001165060"/>
    </source>
</evidence>
<feature type="compositionally biased region" description="Acidic residues" evidence="1">
    <location>
        <begin position="487"/>
        <end position="503"/>
    </location>
</feature>
<feature type="compositionally biased region" description="Acidic residues" evidence="1">
    <location>
        <begin position="131"/>
        <end position="156"/>
    </location>
</feature>
<feature type="compositionally biased region" description="Basic and acidic residues" evidence="1">
    <location>
        <begin position="361"/>
        <end position="372"/>
    </location>
</feature>
<name>A0ABQ6N4G4_9STRA</name>
<feature type="compositionally biased region" description="Low complexity" evidence="1">
    <location>
        <begin position="86"/>
        <end position="106"/>
    </location>
</feature>
<dbReference type="EMBL" id="BRYB01000863">
    <property type="protein sequence ID" value="GMI39249.1"/>
    <property type="molecule type" value="Genomic_DNA"/>
</dbReference>
<proteinExistence type="predicted"/>
<feature type="compositionally biased region" description="Acidic residues" evidence="1">
    <location>
        <begin position="394"/>
        <end position="407"/>
    </location>
</feature>
<gene>
    <name evidence="3" type="ORF">TeGR_g13125</name>
</gene>
<dbReference type="InterPro" id="IPR035979">
    <property type="entry name" value="RBD_domain_sf"/>
</dbReference>
<organism evidence="3 4">
    <name type="scientific">Tetraparma gracilis</name>
    <dbReference type="NCBI Taxonomy" id="2962635"/>
    <lineage>
        <taxon>Eukaryota</taxon>
        <taxon>Sar</taxon>
        <taxon>Stramenopiles</taxon>
        <taxon>Ochrophyta</taxon>
        <taxon>Bolidophyceae</taxon>
        <taxon>Parmales</taxon>
        <taxon>Triparmaceae</taxon>
        <taxon>Tetraparma</taxon>
    </lineage>
</organism>
<comment type="caution">
    <text evidence="3">The sequence shown here is derived from an EMBL/GenBank/DDBJ whole genome shotgun (WGS) entry which is preliminary data.</text>
</comment>
<dbReference type="CDD" id="cd00590">
    <property type="entry name" value="RRM_SF"/>
    <property type="match status" value="1"/>
</dbReference>
<dbReference type="PANTHER" id="PTHR12202">
    <property type="entry name" value="ESF1 HOMOLOG"/>
    <property type="match status" value="1"/>
</dbReference>
<evidence type="ECO:0000256" key="1">
    <source>
        <dbReference type="SAM" id="MobiDB-lite"/>
    </source>
</evidence>
<feature type="compositionally biased region" description="Basic and acidic residues" evidence="1">
    <location>
        <begin position="71"/>
        <end position="81"/>
    </location>
</feature>
<feature type="compositionally biased region" description="Basic and acidic residues" evidence="1">
    <location>
        <begin position="519"/>
        <end position="536"/>
    </location>
</feature>
<sequence length="681" mass="72460">MRKPSKPAPASISDPRFSSASLNPKFKRSKKSASSADAEEDDRFGKVATDPNYSLGPVDAGRDKRGRRRGEKKEGKGYREPEPEEPAAGSSGSESGSESGSAAPEASAKDRIAYLTALSRGEVDGSSSSSSDDEGVGGGSDSEESACEEAQEDDFEPGVLAEVADAPLVEGLETRHLCLLNLDWTRVAALDVLVLAGSFAPPGSVEGVKVFPSDFGRERMERDRTVGPVGLYYFAHVEFTSASAADAAYKELDGFEFEHSSCAIDARAVPPEAVAGLSEGREARDEATSVPAGYSPPDFVADALQQTNVACTWEAGDAARDRQFRSWGVGEGAAKALGEGDDLAAYLASDNSSGGEESDDASERGGGKGEKARKMKNLLGLGGDDESGGSQSGSEDDFFGPASDAEEGGDKEFVIGGGKKDLADKLRQNRDAKDKGELTPWEKYQQKRKEKRKERKSKVRALRKGGEGSEEEEESDREVPNWAKDSYDEDGGFFLGGEEEEAEEKGKKGKKEKGKKGKKGGEEGKGNRPATKKELEAILGGDLSEEKIKDYDMRGLQRIEKNSKKNLKGARKKKEDKRAADVAGQDFQVDTKDDRFAALLDGNDARFGLDRTNPAFKETAATKAILKEQGKRRDKKRKGGDGGVRNVVAKVGEEGGGLGGGAGMLAGLVNSFKANAAAKTK</sequence>